<feature type="region of interest" description="Disordered" evidence="1">
    <location>
        <begin position="1"/>
        <end position="32"/>
    </location>
</feature>
<evidence type="ECO:0000313" key="2">
    <source>
        <dbReference type="EMBL" id="KAK3799362.1"/>
    </source>
</evidence>
<keyword evidence="3" id="KW-1185">Reference proteome</keyword>
<feature type="compositionally biased region" description="Basic residues" evidence="1">
    <location>
        <begin position="106"/>
        <end position="122"/>
    </location>
</feature>
<feature type="compositionally biased region" description="Low complexity" evidence="1">
    <location>
        <begin position="123"/>
        <end position="149"/>
    </location>
</feature>
<evidence type="ECO:0008006" key="4">
    <source>
        <dbReference type="Google" id="ProtNLM"/>
    </source>
</evidence>
<reference evidence="2" key="1">
    <citation type="journal article" date="2023" name="G3 (Bethesda)">
        <title>A reference genome for the long-term kleptoplast-retaining sea slug Elysia crispata morphotype clarki.</title>
        <authorList>
            <person name="Eastman K.E."/>
            <person name="Pendleton A.L."/>
            <person name="Shaikh M.A."/>
            <person name="Suttiyut T."/>
            <person name="Ogas R."/>
            <person name="Tomko P."/>
            <person name="Gavelis G."/>
            <person name="Widhalm J.R."/>
            <person name="Wisecaver J.H."/>
        </authorList>
    </citation>
    <scope>NUCLEOTIDE SEQUENCE</scope>
    <source>
        <strain evidence="2">ECLA1</strain>
    </source>
</reference>
<dbReference type="Proteomes" id="UP001283361">
    <property type="component" value="Unassembled WGS sequence"/>
</dbReference>
<sequence>MPFLKRAAPAATPAKPALKTKRAGKPKTRASHPQYKVIIAAITALKEHGGFILPDHSQVLQDQLQDRQQGRRLTKALKALKDLKDLKDGVISGQLKRTKETPAAKMRTHSHIKKPAVKKPATKKPIATKKPATKKPVATKKPATSAKKA</sequence>
<organism evidence="2 3">
    <name type="scientific">Elysia crispata</name>
    <name type="common">lettuce slug</name>
    <dbReference type="NCBI Taxonomy" id="231223"/>
    <lineage>
        <taxon>Eukaryota</taxon>
        <taxon>Metazoa</taxon>
        <taxon>Spiralia</taxon>
        <taxon>Lophotrochozoa</taxon>
        <taxon>Mollusca</taxon>
        <taxon>Gastropoda</taxon>
        <taxon>Heterobranchia</taxon>
        <taxon>Euthyneura</taxon>
        <taxon>Panpulmonata</taxon>
        <taxon>Sacoglossa</taxon>
        <taxon>Placobranchoidea</taxon>
        <taxon>Plakobranchidae</taxon>
        <taxon>Elysia</taxon>
    </lineage>
</organism>
<name>A0AAE1B657_9GAST</name>
<feature type="compositionally biased region" description="Low complexity" evidence="1">
    <location>
        <begin position="1"/>
        <end position="17"/>
    </location>
</feature>
<accession>A0AAE1B657</accession>
<evidence type="ECO:0000313" key="3">
    <source>
        <dbReference type="Proteomes" id="UP001283361"/>
    </source>
</evidence>
<dbReference type="EMBL" id="JAWDGP010000581">
    <property type="protein sequence ID" value="KAK3799362.1"/>
    <property type="molecule type" value="Genomic_DNA"/>
</dbReference>
<proteinExistence type="predicted"/>
<dbReference type="AlphaFoldDB" id="A0AAE1B657"/>
<comment type="caution">
    <text evidence="2">The sequence shown here is derived from an EMBL/GenBank/DDBJ whole genome shotgun (WGS) entry which is preliminary data.</text>
</comment>
<protein>
    <recommendedName>
        <fullName evidence="4">Histone H1</fullName>
    </recommendedName>
</protein>
<gene>
    <name evidence="2" type="ORF">RRG08_063501</name>
</gene>
<evidence type="ECO:0000256" key="1">
    <source>
        <dbReference type="SAM" id="MobiDB-lite"/>
    </source>
</evidence>
<feature type="compositionally biased region" description="Basic residues" evidence="1">
    <location>
        <begin position="18"/>
        <end position="30"/>
    </location>
</feature>
<feature type="region of interest" description="Disordered" evidence="1">
    <location>
        <begin position="94"/>
        <end position="149"/>
    </location>
</feature>